<dbReference type="RefSeq" id="WP_171367790.1">
    <property type="nucleotide sequence ID" value="NZ_VTXW01000008.1"/>
</dbReference>
<evidence type="ECO:0000313" key="3">
    <source>
        <dbReference type="EMBL" id="NOH33919.1"/>
    </source>
</evidence>
<name>A0A7Y3YNV6_9VIBR</name>
<dbReference type="AlphaFoldDB" id="A0A7Y3YNV6"/>
<dbReference type="Proteomes" id="UP000525336">
    <property type="component" value="Unassembled WGS sequence"/>
</dbReference>
<feature type="signal peptide" evidence="2">
    <location>
        <begin position="1"/>
        <end position="22"/>
    </location>
</feature>
<reference evidence="3 4" key="1">
    <citation type="submission" date="2019-09" db="EMBL/GenBank/DDBJ databases">
        <title>Draft genome sequencing and comparative genomics of hatchery-associated Vibrios.</title>
        <authorList>
            <person name="Kehlet-Delgado H."/>
            <person name="Mueller R.S."/>
        </authorList>
    </citation>
    <scope>NUCLEOTIDE SEQUENCE [LARGE SCALE GENOMIC DNA]</scope>
    <source>
        <strain evidence="3 4">00-90-10</strain>
    </source>
</reference>
<accession>A0A7Y3YNV6</accession>
<feature type="region of interest" description="Disordered" evidence="1">
    <location>
        <begin position="51"/>
        <end position="81"/>
    </location>
</feature>
<protein>
    <submittedName>
        <fullName evidence="3">Uncharacterized protein</fullName>
    </submittedName>
</protein>
<organism evidence="3 4">
    <name type="scientific">Vibrio chagasii</name>
    <dbReference type="NCBI Taxonomy" id="170679"/>
    <lineage>
        <taxon>Bacteria</taxon>
        <taxon>Pseudomonadati</taxon>
        <taxon>Pseudomonadota</taxon>
        <taxon>Gammaproteobacteria</taxon>
        <taxon>Vibrionales</taxon>
        <taxon>Vibrionaceae</taxon>
        <taxon>Vibrio</taxon>
    </lineage>
</organism>
<evidence type="ECO:0000256" key="1">
    <source>
        <dbReference type="SAM" id="MobiDB-lite"/>
    </source>
</evidence>
<keyword evidence="2" id="KW-0732">Signal</keyword>
<proteinExistence type="predicted"/>
<sequence>MKTFVQITLATILATTSMMTLAEPAATNDAPSQASTTTMKHEAMTITLTDKHFTPSDKAEAADNQQLTQNHDTESVSKPAI</sequence>
<dbReference type="EMBL" id="VTXW01000008">
    <property type="protein sequence ID" value="NOH33919.1"/>
    <property type="molecule type" value="Genomic_DNA"/>
</dbReference>
<feature type="chain" id="PRO_5030905287" evidence="2">
    <location>
        <begin position="23"/>
        <end position="81"/>
    </location>
</feature>
<evidence type="ECO:0000256" key="2">
    <source>
        <dbReference type="SAM" id="SignalP"/>
    </source>
</evidence>
<gene>
    <name evidence="3" type="ORF">F0245_11190</name>
</gene>
<evidence type="ECO:0000313" key="4">
    <source>
        <dbReference type="Proteomes" id="UP000525336"/>
    </source>
</evidence>
<feature type="compositionally biased region" description="Basic and acidic residues" evidence="1">
    <location>
        <begin position="51"/>
        <end position="61"/>
    </location>
</feature>
<comment type="caution">
    <text evidence="3">The sequence shown here is derived from an EMBL/GenBank/DDBJ whole genome shotgun (WGS) entry which is preliminary data.</text>
</comment>